<accession>A0A256G0F7</accession>
<dbReference type="AlphaFoldDB" id="A0A256G0F7"/>
<evidence type="ECO:0000313" key="2">
    <source>
        <dbReference type="Proteomes" id="UP000216188"/>
    </source>
</evidence>
<dbReference type="EMBL" id="NNRM01000053">
    <property type="protein sequence ID" value="OYR20549.1"/>
    <property type="molecule type" value="Genomic_DNA"/>
</dbReference>
<proteinExistence type="predicted"/>
<protein>
    <submittedName>
        <fullName evidence="1">Uncharacterized protein</fullName>
    </submittedName>
</protein>
<comment type="caution">
    <text evidence="1">The sequence shown here is derived from an EMBL/GenBank/DDBJ whole genome shotgun (WGS) entry which is preliminary data.</text>
</comment>
<evidence type="ECO:0000313" key="1">
    <source>
        <dbReference type="EMBL" id="OYR20549.1"/>
    </source>
</evidence>
<reference evidence="1 2" key="1">
    <citation type="submission" date="2017-07" db="EMBL/GenBank/DDBJ databases">
        <title>Phylogenetic study on the rhizospheric bacterium Ochrobactrum sp. A44.</title>
        <authorList>
            <person name="Krzyzanowska D.M."/>
            <person name="Ossowicki A."/>
            <person name="Rajewska M."/>
            <person name="Maciag T."/>
            <person name="Kaczynski Z."/>
            <person name="Czerwicka M."/>
            <person name="Jafra S."/>
        </authorList>
    </citation>
    <scope>NUCLEOTIDE SEQUENCE [LARGE SCALE GENOMIC DNA]</scope>
    <source>
        <strain evidence="1 2">CCUG 30717</strain>
    </source>
</reference>
<keyword evidence="2" id="KW-1185">Reference proteome</keyword>
<sequence>MTIFHFDKRQEPDGTWTVVKLSTGEPAKLNGQFCCNLRRDEAEEITNYLNLLADPDEPPP</sequence>
<organism evidence="1 2">
    <name type="scientific">Brucella pseudogrignonensis</name>
    <dbReference type="NCBI Taxonomy" id="419475"/>
    <lineage>
        <taxon>Bacteria</taxon>
        <taxon>Pseudomonadati</taxon>
        <taxon>Pseudomonadota</taxon>
        <taxon>Alphaproteobacteria</taxon>
        <taxon>Hyphomicrobiales</taxon>
        <taxon>Brucellaceae</taxon>
        <taxon>Brucella/Ochrobactrum group</taxon>
        <taxon>Brucella</taxon>
    </lineage>
</organism>
<dbReference type="Proteomes" id="UP000216188">
    <property type="component" value="Unassembled WGS sequence"/>
</dbReference>
<gene>
    <name evidence="1" type="ORF">CEV34_5602</name>
</gene>
<name>A0A256G0F7_9HYPH</name>